<accession>A0ABQ5XAL5</accession>
<dbReference type="Gene3D" id="3.40.50.2000">
    <property type="entry name" value="Glycogen Phosphorylase B"/>
    <property type="match status" value="1"/>
</dbReference>
<evidence type="ECO:0000313" key="3">
    <source>
        <dbReference type="Proteomes" id="UP001156627"/>
    </source>
</evidence>
<sequence length="324" mass="36676">MPNRSKAIRCQVIGRDNGAGLSRDIALLSRNLIGAGVDVTASALPHRGRLAEWTTRLRLLGRPPAFDLNIMLERIRPEFSRAARHNVLIPNPEYFRPRDRAALNSLDAVWVKTRHAERLFQALGMPVRYIGFTSMDCRRTEVPRERSFFHGPGRSNNKGTQALLELWAQHPDWPVLTVVWRRKRTEPMQLPANVKMISHHLDDDAYRRLQNAHRFHLCPSQTEGFGHYIVEAMSCAAVVITLDAEPMHELVAPERGILVPARPCGQQDLADRFGFDAKDMATAIERCIALSDAQTQVLGKAARSWYENEVSSFPQRLSEALMAF</sequence>
<feature type="domain" description="Glycosyl transferase family 1" evidence="1">
    <location>
        <begin position="182"/>
        <end position="271"/>
    </location>
</feature>
<proteinExistence type="predicted"/>
<comment type="caution">
    <text evidence="2">The sequence shown here is derived from an EMBL/GenBank/DDBJ whole genome shotgun (WGS) entry which is preliminary data.</text>
</comment>
<name>A0ABQ5XAL5_9GAMM</name>
<dbReference type="Pfam" id="PF00534">
    <property type="entry name" value="Glycos_transf_1"/>
    <property type="match status" value="1"/>
</dbReference>
<dbReference type="SUPFAM" id="SSF53756">
    <property type="entry name" value="UDP-Glycosyltransferase/glycogen phosphorylase"/>
    <property type="match status" value="1"/>
</dbReference>
<keyword evidence="2" id="KW-0808">Transferase</keyword>
<dbReference type="InterPro" id="IPR001296">
    <property type="entry name" value="Glyco_trans_1"/>
</dbReference>
<evidence type="ECO:0000313" key="2">
    <source>
        <dbReference type="EMBL" id="GLQ88216.1"/>
    </source>
</evidence>
<dbReference type="Proteomes" id="UP001156627">
    <property type="component" value="Unassembled WGS sequence"/>
</dbReference>
<evidence type="ECO:0000259" key="1">
    <source>
        <dbReference type="Pfam" id="PF00534"/>
    </source>
</evidence>
<protein>
    <submittedName>
        <fullName evidence="2">Glycosyl transferase</fullName>
    </submittedName>
</protein>
<gene>
    <name evidence="2" type="ORF">GCM10007898_17850</name>
</gene>
<dbReference type="RefSeq" id="WP_284331662.1">
    <property type="nucleotide sequence ID" value="NZ_BSOA01000015.1"/>
</dbReference>
<dbReference type="EMBL" id="BSOA01000015">
    <property type="protein sequence ID" value="GLQ88216.1"/>
    <property type="molecule type" value="Genomic_DNA"/>
</dbReference>
<dbReference type="GO" id="GO:0016740">
    <property type="term" value="F:transferase activity"/>
    <property type="evidence" value="ECO:0007669"/>
    <property type="project" value="UniProtKB-KW"/>
</dbReference>
<keyword evidence="3" id="KW-1185">Reference proteome</keyword>
<organism evidence="2 3">
    <name type="scientific">Dyella flagellata</name>
    <dbReference type="NCBI Taxonomy" id="1867833"/>
    <lineage>
        <taxon>Bacteria</taxon>
        <taxon>Pseudomonadati</taxon>
        <taxon>Pseudomonadota</taxon>
        <taxon>Gammaproteobacteria</taxon>
        <taxon>Lysobacterales</taxon>
        <taxon>Rhodanobacteraceae</taxon>
        <taxon>Dyella</taxon>
    </lineage>
</organism>
<reference evidence="3" key="1">
    <citation type="journal article" date="2019" name="Int. J. Syst. Evol. Microbiol.">
        <title>The Global Catalogue of Microorganisms (GCM) 10K type strain sequencing project: providing services to taxonomists for standard genome sequencing and annotation.</title>
        <authorList>
            <consortium name="The Broad Institute Genomics Platform"/>
            <consortium name="The Broad Institute Genome Sequencing Center for Infectious Disease"/>
            <person name="Wu L."/>
            <person name="Ma J."/>
        </authorList>
    </citation>
    <scope>NUCLEOTIDE SEQUENCE [LARGE SCALE GENOMIC DNA]</scope>
    <source>
        <strain evidence="3">NBRC 111981</strain>
    </source>
</reference>